<evidence type="ECO:0008006" key="3">
    <source>
        <dbReference type="Google" id="ProtNLM"/>
    </source>
</evidence>
<dbReference type="EMBL" id="CP059066">
    <property type="protein sequence ID" value="QSQ08806.1"/>
    <property type="molecule type" value="Genomic_DNA"/>
</dbReference>
<dbReference type="KEGG" id="kme:H0A61_01151"/>
<evidence type="ECO:0000313" key="1">
    <source>
        <dbReference type="EMBL" id="QSQ08806.1"/>
    </source>
</evidence>
<organism evidence="1 2">
    <name type="scientific">Koleobacter methoxysyntrophicus</name>
    <dbReference type="NCBI Taxonomy" id="2751313"/>
    <lineage>
        <taxon>Bacteria</taxon>
        <taxon>Bacillati</taxon>
        <taxon>Bacillota</taxon>
        <taxon>Clostridia</taxon>
        <taxon>Koleobacterales</taxon>
        <taxon>Koleobacteraceae</taxon>
        <taxon>Koleobacter</taxon>
    </lineage>
</organism>
<dbReference type="AlphaFoldDB" id="A0A8A0RNM2"/>
<name>A0A8A0RNM2_9FIRM</name>
<dbReference type="Proteomes" id="UP000662904">
    <property type="component" value="Chromosome"/>
</dbReference>
<gene>
    <name evidence="1" type="ORF">H0A61_01151</name>
</gene>
<protein>
    <recommendedName>
        <fullName evidence="3">PIN domain-containing protein</fullName>
    </recommendedName>
</protein>
<reference evidence="1" key="1">
    <citation type="submission" date="2020-07" db="EMBL/GenBank/DDBJ databases">
        <title>Koleobacter methoxysyntrophicus gen. nov., sp. nov., a novel anaerobic bacterium isolated from deep subsurface oil field and proposal of Koleobacterales ord. nov. in the phylum Firmicutes.</title>
        <authorList>
            <person name="Sakamoto S."/>
            <person name="Tamaki H."/>
        </authorList>
    </citation>
    <scope>NUCLEOTIDE SEQUENCE</scope>
    <source>
        <strain evidence="1">NRmbB1</strain>
    </source>
</reference>
<dbReference type="RefSeq" id="WP_206709010.1">
    <property type="nucleotide sequence ID" value="NZ_CP059066.1"/>
</dbReference>
<sequence length="46" mass="5539">MGQLVDEVKKYSRIALDTNIFIYLLERHPNYGEEVKEVNYRPFPPR</sequence>
<keyword evidence="2" id="KW-1185">Reference proteome</keyword>
<evidence type="ECO:0000313" key="2">
    <source>
        <dbReference type="Proteomes" id="UP000662904"/>
    </source>
</evidence>
<proteinExistence type="predicted"/>
<accession>A0A8A0RNM2</accession>